<proteinExistence type="inferred from homology"/>
<sequence length="231" mass="25352">MIIQATSLVDDLDKEINTYAIRIKEWYGWHFPELAKLVGNNMAYTQLIIAVGMRTEFSESSLDSILPEELEAEVKQAAILSMRTEISDEDLLNIRELCSQPVDTASYKSQLYDYLRNRIIAIDPNLTSLVGEIVGARLISHAGSLAQLAKQPASTVQIIGAEKALFRALKTKSNTPKYGMIYHMSLAGSASPKIKGKIARLTATKSSLCACVDALAKSIAESNAEETNTLR</sequence>
<evidence type="ECO:0000313" key="9">
    <source>
        <dbReference type="Proteomes" id="UP000245609"/>
    </source>
</evidence>
<dbReference type="GO" id="GO:0031428">
    <property type="term" value="C:box C/D methylation guide snoRNP complex"/>
    <property type="evidence" value="ECO:0007669"/>
    <property type="project" value="InterPro"/>
</dbReference>
<dbReference type="GO" id="GO:0030515">
    <property type="term" value="F:snoRNA binding"/>
    <property type="evidence" value="ECO:0007669"/>
    <property type="project" value="InterPro"/>
</dbReference>
<dbReference type="PANTHER" id="PTHR10894:SF1">
    <property type="entry name" value="NUCLEOLAR PROTEIN 58"/>
    <property type="match status" value="1"/>
</dbReference>
<dbReference type="InterPro" id="IPR045056">
    <property type="entry name" value="Nop56/Nop58"/>
</dbReference>
<dbReference type="AlphaFoldDB" id="A0A2T9XXQ9"/>
<dbReference type="Gene3D" id="1.10.246.90">
    <property type="entry name" value="Nop domain"/>
    <property type="match status" value="1"/>
</dbReference>
<comment type="function">
    <text evidence="6">Required for pre-18S rRNA processing. May bind microtubules.</text>
</comment>
<name>A0A2T9XXQ9_9FUNG</name>
<dbReference type="InterPro" id="IPR036070">
    <property type="entry name" value="Nop_dom_sf"/>
</dbReference>
<dbReference type="InterPro" id="IPR012976">
    <property type="entry name" value="NOSIC"/>
</dbReference>
<dbReference type="PANTHER" id="PTHR10894">
    <property type="entry name" value="NUCLEOLAR PROTEIN 5 NUCLEOLAR PROTEIN NOP5 NOP58"/>
    <property type="match status" value="1"/>
</dbReference>
<keyword evidence="5" id="KW-0539">Nucleus</keyword>
<dbReference type="Pfam" id="PF01798">
    <property type="entry name" value="Nop"/>
    <property type="match status" value="1"/>
</dbReference>
<evidence type="ECO:0000259" key="7">
    <source>
        <dbReference type="PROSITE" id="PS51358"/>
    </source>
</evidence>
<dbReference type="Gene3D" id="1.10.150.460">
    <property type="match status" value="1"/>
</dbReference>
<evidence type="ECO:0000256" key="2">
    <source>
        <dbReference type="ARBA" id="ARBA00009211"/>
    </source>
</evidence>
<evidence type="ECO:0000256" key="3">
    <source>
        <dbReference type="ARBA" id="ARBA00020379"/>
    </source>
</evidence>
<dbReference type="SUPFAM" id="SSF89124">
    <property type="entry name" value="Nop domain"/>
    <property type="match status" value="1"/>
</dbReference>
<evidence type="ECO:0000256" key="4">
    <source>
        <dbReference type="ARBA" id="ARBA00022517"/>
    </source>
</evidence>
<keyword evidence="9" id="KW-1185">Reference proteome</keyword>
<protein>
    <recommendedName>
        <fullName evidence="3">Nucleolar protein 58</fullName>
    </recommendedName>
</protein>
<dbReference type="SMART" id="SM00931">
    <property type="entry name" value="NOSIC"/>
    <property type="match status" value="1"/>
</dbReference>
<dbReference type="GO" id="GO:0032040">
    <property type="term" value="C:small-subunit processome"/>
    <property type="evidence" value="ECO:0007669"/>
    <property type="project" value="InterPro"/>
</dbReference>
<comment type="similarity">
    <text evidence="2">Belongs to the NOP5/NOP56 family.</text>
</comment>
<gene>
    <name evidence="8" type="ORF">BB560_007235</name>
</gene>
<evidence type="ECO:0000256" key="5">
    <source>
        <dbReference type="ARBA" id="ARBA00023242"/>
    </source>
</evidence>
<dbReference type="Gene3D" id="1.10.287.660">
    <property type="entry name" value="Helix hairpin bin"/>
    <property type="match status" value="1"/>
</dbReference>
<evidence type="ECO:0000256" key="6">
    <source>
        <dbReference type="ARBA" id="ARBA00024837"/>
    </source>
</evidence>
<accession>A0A2T9XXQ9</accession>
<evidence type="ECO:0000313" key="8">
    <source>
        <dbReference type="EMBL" id="PVU84886.1"/>
    </source>
</evidence>
<comment type="caution">
    <text evidence="8">The sequence shown here is derived from an EMBL/GenBank/DDBJ whole genome shotgun (WGS) entry which is preliminary data.</text>
</comment>
<reference evidence="8 9" key="1">
    <citation type="journal article" date="2018" name="MBio">
        <title>Comparative Genomics Reveals the Core Gene Toolbox for the Fungus-Insect Symbiosis.</title>
        <authorList>
            <person name="Wang Y."/>
            <person name="Stata M."/>
            <person name="Wang W."/>
            <person name="Stajich J.E."/>
            <person name="White M.M."/>
            <person name="Moncalvo J.M."/>
        </authorList>
    </citation>
    <scope>NUCLEOTIDE SEQUENCE [LARGE SCALE GENOMIC DNA]</scope>
    <source>
        <strain evidence="8 9">SC-DP-2</strain>
    </source>
</reference>
<dbReference type="OrthoDB" id="6780543at2759"/>
<dbReference type="InterPro" id="IPR002687">
    <property type="entry name" value="Nop_dom"/>
</dbReference>
<keyword evidence="4" id="KW-0690">Ribosome biogenesis</keyword>
<dbReference type="InterPro" id="IPR029012">
    <property type="entry name" value="Helix_hairpin_bin_sf"/>
</dbReference>
<dbReference type="STRING" id="133381.A0A2T9XXQ9"/>
<dbReference type="Proteomes" id="UP000245609">
    <property type="component" value="Unassembled WGS sequence"/>
</dbReference>
<dbReference type="EMBL" id="MBFS01003796">
    <property type="protein sequence ID" value="PVU84886.1"/>
    <property type="molecule type" value="Genomic_DNA"/>
</dbReference>
<feature type="domain" description="Nop" evidence="7">
    <location>
        <begin position="122"/>
        <end position="231"/>
    </location>
</feature>
<dbReference type="GO" id="GO:0042254">
    <property type="term" value="P:ribosome biogenesis"/>
    <property type="evidence" value="ECO:0007669"/>
    <property type="project" value="UniProtKB-KW"/>
</dbReference>
<dbReference type="PROSITE" id="PS51358">
    <property type="entry name" value="NOP"/>
    <property type="match status" value="1"/>
</dbReference>
<dbReference type="InterPro" id="IPR042239">
    <property type="entry name" value="Nop_C"/>
</dbReference>
<comment type="subcellular location">
    <subcellularLocation>
        <location evidence="1">Nucleus</location>
        <location evidence="1">Nucleolus</location>
    </subcellularLocation>
</comment>
<organism evidence="8 9">
    <name type="scientific">Smittium megazygosporum</name>
    <dbReference type="NCBI Taxonomy" id="133381"/>
    <lineage>
        <taxon>Eukaryota</taxon>
        <taxon>Fungi</taxon>
        <taxon>Fungi incertae sedis</taxon>
        <taxon>Zoopagomycota</taxon>
        <taxon>Kickxellomycotina</taxon>
        <taxon>Harpellomycetes</taxon>
        <taxon>Harpellales</taxon>
        <taxon>Legeriomycetaceae</taxon>
        <taxon>Smittium</taxon>
    </lineage>
</organism>
<evidence type="ECO:0000256" key="1">
    <source>
        <dbReference type="ARBA" id="ARBA00004604"/>
    </source>
</evidence>